<dbReference type="PANTHER" id="PTHR45617">
    <property type="entry name" value="LEUCINE RICH REPEAT FAMILY PROTEIN"/>
    <property type="match status" value="1"/>
</dbReference>
<protein>
    <submittedName>
        <fullName evidence="5">Uncharacterized protein</fullName>
    </submittedName>
</protein>
<keyword evidence="3" id="KW-1133">Transmembrane helix</keyword>
<name>A0ABD1CPV3_CULPP</name>
<gene>
    <name evidence="5" type="ORF">pipiens_015596</name>
</gene>
<dbReference type="Proteomes" id="UP001562425">
    <property type="component" value="Unassembled WGS sequence"/>
</dbReference>
<keyword evidence="3" id="KW-0472">Membrane</keyword>
<organism evidence="5 6">
    <name type="scientific">Culex pipiens pipiens</name>
    <name type="common">Northern house mosquito</name>
    <dbReference type="NCBI Taxonomy" id="38569"/>
    <lineage>
        <taxon>Eukaryota</taxon>
        <taxon>Metazoa</taxon>
        <taxon>Ecdysozoa</taxon>
        <taxon>Arthropoda</taxon>
        <taxon>Hexapoda</taxon>
        <taxon>Insecta</taxon>
        <taxon>Pterygota</taxon>
        <taxon>Neoptera</taxon>
        <taxon>Endopterygota</taxon>
        <taxon>Diptera</taxon>
        <taxon>Nematocera</taxon>
        <taxon>Culicoidea</taxon>
        <taxon>Culicidae</taxon>
        <taxon>Culicinae</taxon>
        <taxon>Culicini</taxon>
        <taxon>Culex</taxon>
        <taxon>Culex</taxon>
    </lineage>
</organism>
<dbReference type="InterPro" id="IPR001611">
    <property type="entry name" value="Leu-rich_rpt"/>
</dbReference>
<keyword evidence="6" id="KW-1185">Reference proteome</keyword>
<dbReference type="SUPFAM" id="SSF52058">
    <property type="entry name" value="L domain-like"/>
    <property type="match status" value="1"/>
</dbReference>
<feature type="signal peptide" evidence="4">
    <location>
        <begin position="1"/>
        <end position="20"/>
    </location>
</feature>
<keyword evidence="1" id="KW-0433">Leucine-rich repeat</keyword>
<dbReference type="PANTHER" id="PTHR45617:SF169">
    <property type="entry name" value="LRRCT DOMAIN-CONTAINING PROTEIN"/>
    <property type="match status" value="1"/>
</dbReference>
<dbReference type="Gene3D" id="3.80.10.10">
    <property type="entry name" value="Ribonuclease Inhibitor"/>
    <property type="match status" value="1"/>
</dbReference>
<dbReference type="InterPro" id="IPR003591">
    <property type="entry name" value="Leu-rich_rpt_typical-subtyp"/>
</dbReference>
<feature type="transmembrane region" description="Helical" evidence="3">
    <location>
        <begin position="303"/>
        <end position="324"/>
    </location>
</feature>
<proteinExistence type="predicted"/>
<dbReference type="InterPro" id="IPR032675">
    <property type="entry name" value="LRR_dom_sf"/>
</dbReference>
<evidence type="ECO:0000313" key="6">
    <source>
        <dbReference type="Proteomes" id="UP001562425"/>
    </source>
</evidence>
<evidence type="ECO:0000256" key="1">
    <source>
        <dbReference type="ARBA" id="ARBA00022614"/>
    </source>
</evidence>
<evidence type="ECO:0000256" key="4">
    <source>
        <dbReference type="SAM" id="SignalP"/>
    </source>
</evidence>
<sequence>MPSPAFLRLTIVLLLYPSWAIGRDYQCIPYPVESRCEIEWIAHDRHEPITFPSGYQHFRVVSKDVLDRDVSLTRFDSAVYEAMHRPLSVEILFAELQQVVLPEELILGGFANNQITDLVVDRDQNYTIKYLDLDVNKLTEIGNVSYLVQLETLRLEANQLDSLDGSAFTPLINLKRLYLSYNQFKTIPWRDLPPSLVGIDSYYGALNQVDFRGAKLAAFKRLVLTGNFLTNFNATQLLEVAPNLEEIYLGHNPIPYKNMQRIEQKFINWNVAVVAAVNPECHGMRDLACLMEKQPELSEGWKLLILLLAMAMLVLFAVFILLLIKKVQD</sequence>
<dbReference type="SMART" id="SM00369">
    <property type="entry name" value="LRR_TYP"/>
    <property type="match status" value="2"/>
</dbReference>
<dbReference type="AlphaFoldDB" id="A0ABD1CPV3"/>
<keyword evidence="4" id="KW-0732">Signal</keyword>
<evidence type="ECO:0000313" key="5">
    <source>
        <dbReference type="EMBL" id="KAL1378431.1"/>
    </source>
</evidence>
<comment type="caution">
    <text evidence="5">The sequence shown here is derived from an EMBL/GenBank/DDBJ whole genome shotgun (WGS) entry which is preliminary data.</text>
</comment>
<dbReference type="Pfam" id="PF13855">
    <property type="entry name" value="LRR_8"/>
    <property type="match status" value="1"/>
</dbReference>
<accession>A0ABD1CPV3</accession>
<feature type="chain" id="PRO_5044807012" evidence="4">
    <location>
        <begin position="21"/>
        <end position="329"/>
    </location>
</feature>
<dbReference type="EMBL" id="JBEHCU010010312">
    <property type="protein sequence ID" value="KAL1378431.1"/>
    <property type="molecule type" value="Genomic_DNA"/>
</dbReference>
<evidence type="ECO:0000256" key="2">
    <source>
        <dbReference type="ARBA" id="ARBA00022737"/>
    </source>
</evidence>
<reference evidence="5 6" key="1">
    <citation type="submission" date="2024-05" db="EMBL/GenBank/DDBJ databases">
        <title>Culex pipiens pipiens assembly and annotation.</title>
        <authorList>
            <person name="Alout H."/>
            <person name="Durand T."/>
        </authorList>
    </citation>
    <scope>NUCLEOTIDE SEQUENCE [LARGE SCALE GENOMIC DNA]</scope>
    <source>
        <strain evidence="5">HA-2024</strain>
        <tissue evidence="5">Whole body</tissue>
    </source>
</reference>
<dbReference type="PROSITE" id="PS51450">
    <property type="entry name" value="LRR"/>
    <property type="match status" value="1"/>
</dbReference>
<keyword evidence="2" id="KW-0677">Repeat</keyword>
<keyword evidence="3" id="KW-0812">Transmembrane</keyword>
<evidence type="ECO:0000256" key="3">
    <source>
        <dbReference type="SAM" id="Phobius"/>
    </source>
</evidence>